<feature type="transmembrane region" description="Helical" evidence="1">
    <location>
        <begin position="142"/>
        <end position="160"/>
    </location>
</feature>
<feature type="transmembrane region" description="Helical" evidence="1">
    <location>
        <begin position="172"/>
        <end position="201"/>
    </location>
</feature>
<dbReference type="GO" id="GO:0004190">
    <property type="term" value="F:aspartic-type endopeptidase activity"/>
    <property type="evidence" value="ECO:0007669"/>
    <property type="project" value="UniProtKB-EC"/>
</dbReference>
<keyword evidence="1" id="KW-0472">Membrane</keyword>
<evidence type="ECO:0000313" key="3">
    <source>
        <dbReference type="EMBL" id="MFC6201840.1"/>
    </source>
</evidence>
<feature type="transmembrane region" description="Helical" evidence="1">
    <location>
        <begin position="91"/>
        <end position="110"/>
    </location>
</feature>
<keyword evidence="4" id="KW-1185">Reference proteome</keyword>
<dbReference type="InterPro" id="IPR050882">
    <property type="entry name" value="Prepilin_peptidase/N-MTase"/>
</dbReference>
<dbReference type="PANTHER" id="PTHR30487">
    <property type="entry name" value="TYPE 4 PREPILIN-LIKE PROTEINS LEADER PEPTIDE-PROCESSING ENZYME"/>
    <property type="match status" value="1"/>
</dbReference>
<feature type="domain" description="Prepilin peptidase A24 N-terminal" evidence="2">
    <location>
        <begin position="11"/>
        <end position="90"/>
    </location>
</feature>
<evidence type="ECO:0000313" key="4">
    <source>
        <dbReference type="Proteomes" id="UP001596171"/>
    </source>
</evidence>
<keyword evidence="1" id="KW-0812">Transmembrane</keyword>
<organism evidence="3 4">
    <name type="scientific">Lactiplantibacillus nangangensis</name>
    <dbReference type="NCBI Taxonomy" id="2559917"/>
    <lineage>
        <taxon>Bacteria</taxon>
        <taxon>Bacillati</taxon>
        <taxon>Bacillota</taxon>
        <taxon>Bacilli</taxon>
        <taxon>Lactobacillales</taxon>
        <taxon>Lactobacillaceae</taxon>
        <taxon>Lactiplantibacillus</taxon>
    </lineage>
</organism>
<keyword evidence="3" id="KW-0378">Hydrolase</keyword>
<protein>
    <submittedName>
        <fullName evidence="3">Prepilin peptidase</fullName>
        <ecNumber evidence="3">3.4.23.43</ecNumber>
    </submittedName>
</protein>
<dbReference type="Proteomes" id="UP001596171">
    <property type="component" value="Unassembled WGS sequence"/>
</dbReference>
<proteinExistence type="predicted"/>
<sequence>MLLLNSLMFTIGACCGSFITCMAERLSDMQSLYTKQRSVCPQCQHQLRFWQLIPLLGVLLQRGKCFDCQTAINLRSTWIELLCGGLVLFNWQLPLPLSLPLLLGYAVLIFNSLTDRLSFSVFPITLILPGVLGLWFQPPILSIPLAIVATLLLGLYGLAWKTKKFGLGDVDILVLLSCLATPDLVLTSLTLASFGALLTFALTHQRAQLPFVPFLTWAFIMTTQLD</sequence>
<evidence type="ECO:0000259" key="2">
    <source>
        <dbReference type="Pfam" id="PF06750"/>
    </source>
</evidence>
<dbReference type="EMBL" id="JBHSSE010000017">
    <property type="protein sequence ID" value="MFC6201840.1"/>
    <property type="molecule type" value="Genomic_DNA"/>
</dbReference>
<dbReference type="PANTHER" id="PTHR30487:SF0">
    <property type="entry name" value="PREPILIN LEADER PEPTIDASE_N-METHYLTRANSFERASE-RELATED"/>
    <property type="match status" value="1"/>
</dbReference>
<evidence type="ECO:0000256" key="1">
    <source>
        <dbReference type="SAM" id="Phobius"/>
    </source>
</evidence>
<accession>A0ABW1SJR9</accession>
<reference evidence="4" key="1">
    <citation type="journal article" date="2019" name="Int. J. Syst. Evol. Microbiol.">
        <title>The Global Catalogue of Microorganisms (GCM) 10K type strain sequencing project: providing services to taxonomists for standard genome sequencing and annotation.</title>
        <authorList>
            <consortium name="The Broad Institute Genomics Platform"/>
            <consortium name="The Broad Institute Genome Sequencing Center for Infectious Disease"/>
            <person name="Wu L."/>
            <person name="Ma J."/>
        </authorList>
    </citation>
    <scope>NUCLEOTIDE SEQUENCE [LARGE SCALE GENOMIC DNA]</scope>
    <source>
        <strain evidence="4">CCM 8930</strain>
    </source>
</reference>
<gene>
    <name evidence="3" type="ORF">ACFP1L_08170</name>
</gene>
<dbReference type="RefSeq" id="WP_137617099.1">
    <property type="nucleotide sequence ID" value="NZ_BJDI01000016.1"/>
</dbReference>
<feature type="transmembrane region" description="Helical" evidence="1">
    <location>
        <begin position="117"/>
        <end position="136"/>
    </location>
</feature>
<name>A0ABW1SJR9_9LACO</name>
<dbReference type="Pfam" id="PF06750">
    <property type="entry name" value="A24_N_bact"/>
    <property type="match status" value="1"/>
</dbReference>
<keyword evidence="1" id="KW-1133">Transmembrane helix</keyword>
<dbReference type="InterPro" id="IPR010627">
    <property type="entry name" value="Prepilin_pept_A24_N"/>
</dbReference>
<comment type="caution">
    <text evidence="3">The sequence shown here is derived from an EMBL/GenBank/DDBJ whole genome shotgun (WGS) entry which is preliminary data.</text>
</comment>
<dbReference type="EC" id="3.4.23.43" evidence="3"/>